<evidence type="ECO:0000256" key="1">
    <source>
        <dbReference type="ARBA" id="ARBA00006964"/>
    </source>
</evidence>
<dbReference type="EMBL" id="JBBMFN010000017">
    <property type="protein sequence ID" value="MEQ2465819.1"/>
    <property type="molecule type" value="Genomic_DNA"/>
</dbReference>
<evidence type="ECO:0000313" key="4">
    <source>
        <dbReference type="EMBL" id="MEQ2465819.1"/>
    </source>
</evidence>
<dbReference type="Proteomes" id="UP001465426">
    <property type="component" value="Unassembled WGS sequence"/>
</dbReference>
<keyword evidence="3" id="KW-0479">Metal-binding</keyword>
<dbReference type="InterPro" id="IPR002678">
    <property type="entry name" value="DUF34/NIF3"/>
</dbReference>
<dbReference type="Gene3D" id="3.40.1390.30">
    <property type="entry name" value="NIF3 (NGG1p interacting factor 3)-like"/>
    <property type="match status" value="2"/>
</dbReference>
<dbReference type="RefSeq" id="WP_251629155.1">
    <property type="nucleotide sequence ID" value="NZ_JBBMFN010000017.1"/>
</dbReference>
<keyword evidence="5" id="KW-1185">Reference proteome</keyword>
<name>A0ABV1EXI4_9BACI</name>
<evidence type="ECO:0000256" key="2">
    <source>
        <dbReference type="ARBA" id="ARBA00022112"/>
    </source>
</evidence>
<gene>
    <name evidence="4" type="ORF">WMO63_09085</name>
</gene>
<dbReference type="InterPro" id="IPR036069">
    <property type="entry name" value="DUF34/NIF3_sf"/>
</dbReference>
<sequence>MTSIQRIIDKLIEPAGKFESQTDVLVKGSATLDVKGIVIAFILTQEVLEKAISLGANLIITHEGPFYSHQNWKEAHSNDPILRAKLQLVEEANISIFRFHDYFHRYNPDGIMVGLIRKLEWEKYTEEYQSTATTLTIPEKSVTEIATYIKDKLGTPFVRVVGDLSMKCKRIGLLAGYRGGGELVIPLFQNHDLDLIIAGEGPEWEAPEYVRDAIHQGKKKAFILIGHAVSEEPGMEYLKALIETDFPHIPVYYIKENPLFHIL</sequence>
<dbReference type="Pfam" id="PF01784">
    <property type="entry name" value="DUF34_NIF3"/>
    <property type="match status" value="1"/>
</dbReference>
<reference evidence="4 5" key="1">
    <citation type="submission" date="2024-03" db="EMBL/GenBank/DDBJ databases">
        <title>Human intestinal bacterial collection.</title>
        <authorList>
            <person name="Pauvert C."/>
            <person name="Hitch T.C.A."/>
            <person name="Clavel T."/>
        </authorList>
    </citation>
    <scope>NUCLEOTIDE SEQUENCE [LARGE SCALE GENOMIC DNA]</scope>
    <source>
        <strain evidence="4 5">CLA-SR-H024</strain>
    </source>
</reference>
<comment type="caution">
    <text evidence="4">The sequence shown here is derived from an EMBL/GenBank/DDBJ whole genome shotgun (WGS) entry which is preliminary data.</text>
</comment>
<organism evidence="4 5">
    <name type="scientific">Niallia hominis</name>
    <dbReference type="NCBI Taxonomy" id="3133173"/>
    <lineage>
        <taxon>Bacteria</taxon>
        <taxon>Bacillati</taxon>
        <taxon>Bacillota</taxon>
        <taxon>Bacilli</taxon>
        <taxon>Bacillales</taxon>
        <taxon>Bacillaceae</taxon>
        <taxon>Niallia</taxon>
    </lineage>
</organism>
<dbReference type="PANTHER" id="PTHR13799">
    <property type="entry name" value="NGG1 INTERACTING FACTOR 3"/>
    <property type="match status" value="1"/>
</dbReference>
<evidence type="ECO:0000313" key="5">
    <source>
        <dbReference type="Proteomes" id="UP001465426"/>
    </source>
</evidence>
<protein>
    <recommendedName>
        <fullName evidence="2">GTP cyclohydrolase 1 type 2 homolog</fullName>
    </recommendedName>
</protein>
<dbReference type="SUPFAM" id="SSF102705">
    <property type="entry name" value="NIF3 (NGG1p interacting factor 3)-like"/>
    <property type="match status" value="1"/>
</dbReference>
<comment type="similarity">
    <text evidence="1">Belongs to the GTP cyclohydrolase I type 2/NIF3 family.</text>
</comment>
<evidence type="ECO:0000256" key="3">
    <source>
        <dbReference type="ARBA" id="ARBA00022723"/>
    </source>
</evidence>
<accession>A0ABV1EXI4</accession>
<proteinExistence type="inferred from homology"/>
<dbReference type="PANTHER" id="PTHR13799:SF14">
    <property type="entry name" value="GTP CYCLOHYDROLASE 1 TYPE 2 HOMOLOG"/>
    <property type="match status" value="1"/>
</dbReference>